<accession>A0ABR2UJK9</accession>
<comment type="caution">
    <text evidence="1">The sequence shown here is derived from an EMBL/GenBank/DDBJ whole genome shotgun (WGS) entry which is preliminary data.</text>
</comment>
<evidence type="ECO:0000313" key="1">
    <source>
        <dbReference type="EMBL" id="KAK9414721.1"/>
    </source>
</evidence>
<evidence type="ECO:0008006" key="3">
    <source>
        <dbReference type="Google" id="ProtNLM"/>
    </source>
</evidence>
<dbReference type="Proteomes" id="UP001408356">
    <property type="component" value="Unassembled WGS sequence"/>
</dbReference>
<reference evidence="1 2" key="1">
    <citation type="journal article" date="2024" name="J. Plant Pathol.">
        <title>Sequence and assembly of the genome of Seiridium unicorne, isolate CBS 538.82, causal agent of cypress canker disease.</title>
        <authorList>
            <person name="Scali E."/>
            <person name="Rocca G.D."/>
            <person name="Danti R."/>
            <person name="Garbelotto M."/>
            <person name="Barberini S."/>
            <person name="Baroncelli R."/>
            <person name="Emiliani G."/>
        </authorList>
    </citation>
    <scope>NUCLEOTIDE SEQUENCE [LARGE SCALE GENOMIC DNA]</scope>
    <source>
        <strain evidence="1 2">BM-138-508</strain>
    </source>
</reference>
<name>A0ABR2UJK9_9PEZI</name>
<sequence length="92" mass="10071">MESFEDALNAMKSSSDGLSKNQLEQIPNEIKQNIFIALGDMKSAHNLSLCSRNLHAVYKQNRGLVIYHLLEAALGSDILRLASARLAASKAD</sequence>
<gene>
    <name evidence="1" type="ORF">SUNI508_11004</name>
</gene>
<protein>
    <recommendedName>
        <fullName evidence="3">F-box domain-containing protein</fullName>
    </recommendedName>
</protein>
<evidence type="ECO:0000313" key="2">
    <source>
        <dbReference type="Proteomes" id="UP001408356"/>
    </source>
</evidence>
<keyword evidence="2" id="KW-1185">Reference proteome</keyword>
<dbReference type="EMBL" id="JARVKF010000423">
    <property type="protein sequence ID" value="KAK9414721.1"/>
    <property type="molecule type" value="Genomic_DNA"/>
</dbReference>
<proteinExistence type="predicted"/>
<organism evidence="1 2">
    <name type="scientific">Seiridium unicorne</name>
    <dbReference type="NCBI Taxonomy" id="138068"/>
    <lineage>
        <taxon>Eukaryota</taxon>
        <taxon>Fungi</taxon>
        <taxon>Dikarya</taxon>
        <taxon>Ascomycota</taxon>
        <taxon>Pezizomycotina</taxon>
        <taxon>Sordariomycetes</taxon>
        <taxon>Xylariomycetidae</taxon>
        <taxon>Amphisphaeriales</taxon>
        <taxon>Sporocadaceae</taxon>
        <taxon>Seiridium</taxon>
    </lineage>
</organism>